<evidence type="ECO:0008006" key="4">
    <source>
        <dbReference type="Google" id="ProtNLM"/>
    </source>
</evidence>
<keyword evidence="1" id="KW-0175">Coiled coil</keyword>
<protein>
    <recommendedName>
        <fullName evidence="4">Transposase</fullName>
    </recommendedName>
</protein>
<proteinExistence type="predicted"/>
<feature type="coiled-coil region" evidence="1">
    <location>
        <begin position="54"/>
        <end position="81"/>
    </location>
</feature>
<name>A0A4R8ZI10_9MICO</name>
<evidence type="ECO:0000313" key="3">
    <source>
        <dbReference type="Proteomes" id="UP000298424"/>
    </source>
</evidence>
<organism evidence="2 3">
    <name type="scientific">Cryobacterium lyxosi</name>
    <dbReference type="NCBI Taxonomy" id="1259228"/>
    <lineage>
        <taxon>Bacteria</taxon>
        <taxon>Bacillati</taxon>
        <taxon>Actinomycetota</taxon>
        <taxon>Actinomycetes</taxon>
        <taxon>Micrococcales</taxon>
        <taxon>Microbacteriaceae</taxon>
        <taxon>Cryobacterium</taxon>
    </lineage>
</organism>
<dbReference type="AlphaFoldDB" id="A0A4R8ZI10"/>
<sequence length="86" mass="9621">MTFTAVAAEAKVSLSYLYKTAALSDRITELRGNRRTTRSQLEAPSSDKSLLTKLNVVAQRVAQLEAENAQLRRENRSLLSKLMNKP</sequence>
<keyword evidence="3" id="KW-1185">Reference proteome</keyword>
<evidence type="ECO:0000256" key="1">
    <source>
        <dbReference type="SAM" id="Coils"/>
    </source>
</evidence>
<comment type="caution">
    <text evidence="2">The sequence shown here is derived from an EMBL/GenBank/DDBJ whole genome shotgun (WGS) entry which is preliminary data.</text>
</comment>
<dbReference type="OrthoDB" id="533336at2"/>
<dbReference type="Proteomes" id="UP000298424">
    <property type="component" value="Unassembled WGS sequence"/>
</dbReference>
<evidence type="ECO:0000313" key="2">
    <source>
        <dbReference type="EMBL" id="TFD28646.1"/>
    </source>
</evidence>
<gene>
    <name evidence="2" type="ORF">E3T27_01780</name>
</gene>
<dbReference type="EMBL" id="SOGT01000002">
    <property type="protein sequence ID" value="TFD28646.1"/>
    <property type="molecule type" value="Genomic_DNA"/>
</dbReference>
<reference evidence="2 3" key="1">
    <citation type="submission" date="2019-03" db="EMBL/GenBank/DDBJ databases">
        <title>Genomics of glacier-inhabiting Cryobacterium strains.</title>
        <authorList>
            <person name="Liu Q."/>
            <person name="Xin Y.-H."/>
        </authorList>
    </citation>
    <scope>NUCLEOTIDE SEQUENCE [LARGE SCALE GENOMIC DNA]</scope>
    <source>
        <strain evidence="2 3">TMT1-1</strain>
    </source>
</reference>
<accession>A0A4R8ZI10</accession>